<comment type="similarity">
    <text evidence="2">Belongs to the peptidase A24 family.</text>
</comment>
<organism evidence="10">
    <name type="scientific">Caldithrix abyssi</name>
    <dbReference type="NCBI Taxonomy" id="187145"/>
    <lineage>
        <taxon>Bacteria</taxon>
        <taxon>Pseudomonadati</taxon>
        <taxon>Calditrichota</taxon>
        <taxon>Calditrichia</taxon>
        <taxon>Calditrichales</taxon>
        <taxon>Calditrichaceae</taxon>
        <taxon>Caldithrix</taxon>
    </lineage>
</organism>
<dbReference type="InterPro" id="IPR000045">
    <property type="entry name" value="Prepilin_IV_endopep_pep"/>
</dbReference>
<evidence type="ECO:0000256" key="1">
    <source>
        <dbReference type="ARBA" id="ARBA00004651"/>
    </source>
</evidence>
<evidence type="ECO:0000256" key="5">
    <source>
        <dbReference type="ARBA" id="ARBA00022989"/>
    </source>
</evidence>
<dbReference type="Proteomes" id="UP000885779">
    <property type="component" value="Unassembled WGS sequence"/>
</dbReference>
<protein>
    <submittedName>
        <fullName evidence="10">Prepilin peptidase</fullName>
    </submittedName>
</protein>
<evidence type="ECO:0000256" key="6">
    <source>
        <dbReference type="ARBA" id="ARBA00023136"/>
    </source>
</evidence>
<feature type="domain" description="Prepilin type IV endopeptidase peptidase" evidence="8">
    <location>
        <begin position="103"/>
        <end position="212"/>
    </location>
</feature>
<keyword evidence="6 7" id="KW-0472">Membrane</keyword>
<evidence type="ECO:0000256" key="7">
    <source>
        <dbReference type="SAM" id="Phobius"/>
    </source>
</evidence>
<evidence type="ECO:0000259" key="8">
    <source>
        <dbReference type="Pfam" id="PF01478"/>
    </source>
</evidence>
<dbReference type="Pfam" id="PF06750">
    <property type="entry name" value="A24_N_bact"/>
    <property type="match status" value="1"/>
</dbReference>
<sequence length="256" mass="28689">MFVESLTAFAIGLLIGSFLNVCIYRIPLKESVFWSRSYCPHCRHTIPFYHNIPLFSYLILRGKCANCKKKISPVYPVVELLSAAATVLIYNHFGVSGAAFFYILLIYSLIVITFIDFQTKLIPNTVLLFLLGSGVIINLLFNVISWTEALLGFIISGSIMYALAVMGKLLFKKESMGMGDVKFSAVAGFFLGWKLTIAALYFGFVFALLFAVFGKLISKSAMERVIPMGPFFSVSFFLFLLWGNHFFEVYVSIING</sequence>
<evidence type="ECO:0000313" key="10">
    <source>
        <dbReference type="EMBL" id="HGY55822.1"/>
    </source>
</evidence>
<proteinExistence type="inferred from homology"/>
<accession>A0A7V4UDV3</accession>
<dbReference type="Pfam" id="PF01478">
    <property type="entry name" value="Peptidase_A24"/>
    <property type="match status" value="1"/>
</dbReference>
<feature type="domain" description="Prepilin peptidase A24 N-terminal" evidence="9">
    <location>
        <begin position="11"/>
        <end position="93"/>
    </location>
</feature>
<dbReference type="InterPro" id="IPR010627">
    <property type="entry name" value="Prepilin_pept_A24_N"/>
</dbReference>
<name>A0A7V4UDV3_CALAY</name>
<dbReference type="AlphaFoldDB" id="A0A7V4UDV3"/>
<dbReference type="Gene3D" id="1.20.120.1220">
    <property type="match status" value="1"/>
</dbReference>
<dbReference type="PANTHER" id="PTHR30487">
    <property type="entry name" value="TYPE 4 PREPILIN-LIKE PROTEINS LEADER PEPTIDE-PROCESSING ENZYME"/>
    <property type="match status" value="1"/>
</dbReference>
<feature type="transmembrane region" description="Helical" evidence="7">
    <location>
        <begin position="6"/>
        <end position="26"/>
    </location>
</feature>
<evidence type="ECO:0000256" key="3">
    <source>
        <dbReference type="ARBA" id="ARBA00022475"/>
    </source>
</evidence>
<feature type="transmembrane region" description="Helical" evidence="7">
    <location>
        <begin position="183"/>
        <end position="213"/>
    </location>
</feature>
<dbReference type="InterPro" id="IPR050882">
    <property type="entry name" value="Prepilin_peptidase/N-MTase"/>
</dbReference>
<feature type="transmembrane region" description="Helical" evidence="7">
    <location>
        <begin position="225"/>
        <end position="243"/>
    </location>
</feature>
<comment type="caution">
    <text evidence="10">The sequence shown here is derived from an EMBL/GenBank/DDBJ whole genome shotgun (WGS) entry which is preliminary data.</text>
</comment>
<comment type="subcellular location">
    <subcellularLocation>
        <location evidence="1">Cell membrane</location>
        <topology evidence="1">Multi-pass membrane protein</topology>
    </subcellularLocation>
</comment>
<dbReference type="GO" id="GO:0005886">
    <property type="term" value="C:plasma membrane"/>
    <property type="evidence" value="ECO:0007669"/>
    <property type="project" value="UniProtKB-SubCell"/>
</dbReference>
<keyword evidence="3" id="KW-1003">Cell membrane</keyword>
<keyword evidence="5 7" id="KW-1133">Transmembrane helix</keyword>
<keyword evidence="4 7" id="KW-0812">Transmembrane</keyword>
<feature type="transmembrane region" description="Helical" evidence="7">
    <location>
        <begin position="150"/>
        <end position="171"/>
    </location>
</feature>
<dbReference type="GO" id="GO:0006465">
    <property type="term" value="P:signal peptide processing"/>
    <property type="evidence" value="ECO:0007669"/>
    <property type="project" value="TreeGrafter"/>
</dbReference>
<reference evidence="10" key="1">
    <citation type="journal article" date="2020" name="mSystems">
        <title>Genome- and Community-Level Interaction Insights into Carbon Utilization and Element Cycling Functions of Hydrothermarchaeota in Hydrothermal Sediment.</title>
        <authorList>
            <person name="Zhou Z."/>
            <person name="Liu Y."/>
            <person name="Xu W."/>
            <person name="Pan J."/>
            <person name="Luo Z.H."/>
            <person name="Li M."/>
        </authorList>
    </citation>
    <scope>NUCLEOTIDE SEQUENCE [LARGE SCALE GENOMIC DNA]</scope>
    <source>
        <strain evidence="10">HyVt-577</strain>
    </source>
</reference>
<evidence type="ECO:0000256" key="2">
    <source>
        <dbReference type="ARBA" id="ARBA00005801"/>
    </source>
</evidence>
<feature type="transmembrane region" description="Helical" evidence="7">
    <location>
        <begin position="99"/>
        <end position="117"/>
    </location>
</feature>
<evidence type="ECO:0000259" key="9">
    <source>
        <dbReference type="Pfam" id="PF06750"/>
    </source>
</evidence>
<dbReference type="GO" id="GO:0004190">
    <property type="term" value="F:aspartic-type endopeptidase activity"/>
    <property type="evidence" value="ECO:0007669"/>
    <property type="project" value="InterPro"/>
</dbReference>
<feature type="transmembrane region" description="Helical" evidence="7">
    <location>
        <begin position="126"/>
        <end position="144"/>
    </location>
</feature>
<dbReference type="PANTHER" id="PTHR30487:SF0">
    <property type="entry name" value="PREPILIN LEADER PEPTIDASE_N-METHYLTRANSFERASE-RELATED"/>
    <property type="match status" value="1"/>
</dbReference>
<gene>
    <name evidence="10" type="ORF">ENK44_08980</name>
</gene>
<evidence type="ECO:0000256" key="4">
    <source>
        <dbReference type="ARBA" id="ARBA00022692"/>
    </source>
</evidence>
<dbReference type="EMBL" id="DRQG01000085">
    <property type="protein sequence ID" value="HGY55822.1"/>
    <property type="molecule type" value="Genomic_DNA"/>
</dbReference>